<evidence type="ECO:0000256" key="4">
    <source>
        <dbReference type="ARBA" id="ARBA00023187"/>
    </source>
</evidence>
<accession>A0A2G5EEW7</accession>
<evidence type="ECO:0000256" key="5">
    <source>
        <dbReference type="ARBA" id="ARBA00023242"/>
    </source>
</evidence>
<dbReference type="InterPro" id="IPR026736">
    <property type="entry name" value="Virilizer"/>
</dbReference>
<dbReference type="GO" id="GO:0003723">
    <property type="term" value="F:RNA binding"/>
    <property type="evidence" value="ECO:0007669"/>
    <property type="project" value="TreeGrafter"/>
</dbReference>
<dbReference type="STRING" id="218851.A0A2G5EEW7"/>
<comment type="subcellular location">
    <subcellularLocation>
        <location evidence="1">Nucleus</location>
    </subcellularLocation>
</comment>
<evidence type="ECO:0000313" key="8">
    <source>
        <dbReference type="EMBL" id="PIA54315.1"/>
    </source>
</evidence>
<dbReference type="InterPro" id="IPR031801">
    <property type="entry name" value="VIR_N"/>
</dbReference>
<evidence type="ECO:0000256" key="1">
    <source>
        <dbReference type="ARBA" id="ARBA00004123"/>
    </source>
</evidence>
<feature type="compositionally biased region" description="Polar residues" evidence="6">
    <location>
        <begin position="1867"/>
        <end position="1876"/>
    </location>
</feature>
<feature type="compositionally biased region" description="Pro residues" evidence="6">
    <location>
        <begin position="2045"/>
        <end position="2056"/>
    </location>
</feature>
<dbReference type="GO" id="GO:0006397">
    <property type="term" value="P:mRNA processing"/>
    <property type="evidence" value="ECO:0007669"/>
    <property type="project" value="UniProtKB-KW"/>
</dbReference>
<evidence type="ECO:0000256" key="3">
    <source>
        <dbReference type="ARBA" id="ARBA00022664"/>
    </source>
</evidence>
<keyword evidence="9" id="KW-1185">Reference proteome</keyword>
<name>A0A2G5EEW7_AQUCA</name>
<dbReference type="GO" id="GO:0005634">
    <property type="term" value="C:nucleus"/>
    <property type="evidence" value="ECO:0007669"/>
    <property type="project" value="UniProtKB-SubCell"/>
</dbReference>
<feature type="region of interest" description="Disordered" evidence="6">
    <location>
        <begin position="2141"/>
        <end position="2169"/>
    </location>
</feature>
<dbReference type="FunCoup" id="A0A2G5EEW7">
    <property type="interactions" value="1175"/>
</dbReference>
<feature type="compositionally biased region" description="Basic and acidic residues" evidence="6">
    <location>
        <begin position="1816"/>
        <end position="1827"/>
    </location>
</feature>
<feature type="region of interest" description="Disordered" evidence="6">
    <location>
        <begin position="1715"/>
        <end position="1990"/>
    </location>
</feature>
<evidence type="ECO:0000256" key="6">
    <source>
        <dbReference type="SAM" id="MobiDB-lite"/>
    </source>
</evidence>
<sequence>MGRPEPCVLFAQTFVHPQLDEYVDEVLFGESIVITACEFLEQNASSASSVVTLVGATSPPSFALEVFVQCEGEPRFRRLCQPFLYSHSSSNMLEVEAVVTNHLVVRGSYRSLTLVVYGNTAEDLGQFNIEFDLDSSLANLVCSPSEGKLEDLPPALHSTKFSLEESLSIPKLLLLPVAEPDLSFEKEHFLQLIIKCFGASGNDDAMHKVASMVISAVSSYVTSDLGCTAITWNQCKQADLISCRKELQSILNDAKNELNELHKILQHEVSSLPVDLLEEGVAVKSEAELATALAEHLPDVFSWYHLFKRICPSNGRTLSQNKSMILGLSMVLFLCSGRETCFHFVNSGGMEQLVRVFHHETQKSAAVTLTLLGVIERATRYAIGCEGYLGWWPREDEIVPVGVSEGYSQILKLLLQKQQHGIASVAAYLLHRLRFYEVAARYESAVLSVLAGLSDVGEVTEGTLNMLDSAKSQLKNLSKMLNSRGPIEDPSPVANAHRSLVLGQTDGLLSYRSTKKLIASSNCCFSDFDIDSHLLSLLKERGFLPLSAALLSSSNLRSEKGHTLDIFLDIASLVEAILLSLLFCRSGLVFLLLQPEVAAALVHSLKGVEDMNKEECVPLRYASVLINKGFFCRSQDVGMITELHLRVVNAVDRLLASTPQSEELLWVLWELCGLSRSDSGWQALLVLGHFPEAVSVLMEALQSAKELEPTSLNSGSSPLNLAIFHSAAEIFEVIVSDSTASSLGSWIEHSVELHKALHSSSPGSNRKDAPTRLLEWIDAGVVYQRNGAIGLLRYAAVLASGGDAHLTSTSILVSDSMDVENVVGDSASGSDIQVIDNLLGKLVSDKYFEGVTLRDSSIAQLTTTFRILSFISENSSVAAALYDEGAVTLIYVILVNCKYMLERSSNTYDYLVDEGAECNSMTDLLLERGREQSLVDLMIPSLVLLITLLHKLQEAKEQHRNAKLLNALLRLHREVSPKLAACAADLSSPYPGSALGLGAVCHLLVSALACWPVFGWTPDLFHCLLDSVQATSSLALGPKEACSLLCLLGDLFPEEGIWIWKNGMPSLSALKKLSIATLLGTQKEGHIDWYLQPEHVATLLSCLTPLLDKIAQIILHFASTALVVIQDMLRVFIIRIAYQKPASAVILLRPIISWIHDHVSEPYSLSDTDVFKVYRLLDFLASLLEHPYAKPLLVKEGAVGILVKALGKCSSSFGLEGKVIAESRMRGSGFTLINWILPVLKSVILFCGSQSSLQQSDVLDSCGNLSVQDCSLILHHLLSLCQVLPVGKELHASLIAFKELAYCSEGRSAFASISTHLQSPNLDEFQLEGGHEEDGYDGVTNNSDWRRCPPLLYCWRNLLRSISGRECLSTYAIEAVGALSLGALCLCLEGKSLNLERIAVLKVLFGVPIDLDDDEQCPEESLKDFSELIGMLDTRVIDARHMSTSDMRATLSQVKELAKLLLLLLQKPTTSIKVDDIICNGSFSLLSSDILDFPFTSVTTMSILDEDAGSLNSRIRKPDGSSERDEDFFSFSGLADKFLWDCPDSLRDSMSALPSKRKMASMELPNRRSRVDNSGTESTGQNAFARGVGPPTVSTGPTRRDLFRQRKPNTSRPPSMHVDDYVARERNIDGASSGSNVVNSVQRGVTGGRPPSIHVDEFMARQRERQGSVAMAGGEAAVPTRNVPPENENDPDKVDRSRQLKADLDDDLQEINIVFDDEESESDDRLPFPQPDDNLQPAPVVVDGSPPHSIVEETESDANGSTHVSDMGTPLTSNVDENTQSEFSSRRSISRPEVRLSREASISSERKYFSSNTDRPFFRSKSDDAKHSGSVRASNGFDSATANFSGFPPPFYKGSPSSGQLVGDSRMSPSNFYQRDSPQHAPNIPSSSQGLYNQKFVPNQPPLPPMPPPPNVSCVLSHSTENAQSHSSSYGHNIRDRQPPLPPGFPSQAFEGGGSITAPVYNVREDRSTSHNYAAGSNPPSSSSSYVESLNDPSALQLQTDYYTSSAALLASQQGMFDPKYSWTSVSSASRSHDEINSSSSGLVRPPPLPPTPPPFSASLTAQSSVKNSASQSPGYNQTNAGGNLTSYSPPQLVPPLLNSRPASIPVSLFSSPTIHQGQNLPGLSHSISTTQPSILSVQPRPQLQPLQPPQPPHPHPPHLRPPNQGSQPEVALLQSPIQVQSHPFQMHQQSHLSPIQVYYPPQQLENLAHTQQLQQVERSQPQALQQQGGNTPQQQQDAEMSLQQYFASPEAIQSLLSDREKLCQLLEQNPKLMQMLQERLGQL</sequence>
<evidence type="ECO:0000256" key="2">
    <source>
        <dbReference type="ARBA" id="ARBA00008371"/>
    </source>
</evidence>
<feature type="compositionally biased region" description="Low complexity" evidence="6">
    <location>
        <begin position="2223"/>
        <end position="2237"/>
    </location>
</feature>
<feature type="compositionally biased region" description="Polar residues" evidence="6">
    <location>
        <begin position="1572"/>
        <end position="1582"/>
    </location>
</feature>
<feature type="region of interest" description="Disordered" evidence="6">
    <location>
        <begin position="2032"/>
        <end position="2099"/>
    </location>
</feature>
<feature type="compositionally biased region" description="Low complexity" evidence="6">
    <location>
        <begin position="1632"/>
        <end position="1644"/>
    </location>
</feature>
<dbReference type="GO" id="GO:0036396">
    <property type="term" value="C:RNA N6-methyladenosine methyltransferase complex"/>
    <property type="evidence" value="ECO:0007669"/>
    <property type="project" value="TreeGrafter"/>
</dbReference>
<proteinExistence type="inferred from homology"/>
<dbReference type="PANTHER" id="PTHR23185">
    <property type="entry name" value="PROTEIN VIRILIZER HOMOLOG"/>
    <property type="match status" value="1"/>
</dbReference>
<dbReference type="Pfam" id="PF15912">
    <property type="entry name" value="VIR_N"/>
    <property type="match status" value="1"/>
</dbReference>
<dbReference type="EMBL" id="KZ305026">
    <property type="protein sequence ID" value="PIA54315.1"/>
    <property type="molecule type" value="Genomic_DNA"/>
</dbReference>
<evidence type="ECO:0000313" key="9">
    <source>
        <dbReference type="Proteomes" id="UP000230069"/>
    </source>
</evidence>
<feature type="region of interest" description="Disordered" evidence="6">
    <location>
        <begin position="2214"/>
        <end position="2240"/>
    </location>
</feature>
<dbReference type="GO" id="GO:0008380">
    <property type="term" value="P:RNA splicing"/>
    <property type="evidence" value="ECO:0007669"/>
    <property type="project" value="UniProtKB-KW"/>
</dbReference>
<feature type="compositionally biased region" description="Polar residues" evidence="6">
    <location>
        <begin position="1831"/>
        <end position="1844"/>
    </location>
</feature>
<feature type="domain" description="Virilizer N-terminal" evidence="7">
    <location>
        <begin position="8"/>
        <end position="122"/>
    </location>
</feature>
<dbReference type="Proteomes" id="UP000230069">
    <property type="component" value="Unassembled WGS sequence"/>
</dbReference>
<keyword evidence="4" id="KW-0508">mRNA splicing</keyword>
<comment type="similarity">
    <text evidence="2">Belongs to the vir family.</text>
</comment>
<feature type="region of interest" description="Disordered" evidence="6">
    <location>
        <begin position="1630"/>
        <end position="1695"/>
    </location>
</feature>
<reference evidence="8 9" key="1">
    <citation type="submission" date="2017-09" db="EMBL/GenBank/DDBJ databases">
        <title>WGS assembly of Aquilegia coerulea Goldsmith.</title>
        <authorList>
            <person name="Hodges S."/>
            <person name="Kramer E."/>
            <person name="Nordborg M."/>
            <person name="Tomkins J."/>
            <person name="Borevitz J."/>
            <person name="Derieg N."/>
            <person name="Yan J."/>
            <person name="Mihaltcheva S."/>
            <person name="Hayes R.D."/>
            <person name="Rokhsar D."/>
        </authorList>
    </citation>
    <scope>NUCLEOTIDE SEQUENCE [LARGE SCALE GENOMIC DNA]</scope>
    <source>
        <strain evidence="9">cv. Goldsmith</strain>
    </source>
</reference>
<feature type="compositionally biased region" description="Polar residues" evidence="6">
    <location>
        <begin position="1914"/>
        <end position="1931"/>
    </location>
</feature>
<feature type="compositionally biased region" description="Polar residues" evidence="6">
    <location>
        <begin position="2061"/>
        <end position="2090"/>
    </location>
</feature>
<feature type="compositionally biased region" description="Polar residues" evidence="6">
    <location>
        <begin position="1757"/>
        <end position="1787"/>
    </location>
</feature>
<evidence type="ECO:0000259" key="7">
    <source>
        <dbReference type="Pfam" id="PF15912"/>
    </source>
</evidence>
<protein>
    <recommendedName>
        <fullName evidence="7">Virilizer N-terminal domain-containing protein</fullName>
    </recommendedName>
</protein>
<feature type="region of interest" description="Disordered" evidence="6">
    <location>
        <begin position="1557"/>
        <end position="1617"/>
    </location>
</feature>
<feature type="compositionally biased region" description="Pro residues" evidence="6">
    <location>
        <begin position="1899"/>
        <end position="1911"/>
    </location>
</feature>
<feature type="compositionally biased region" description="Basic and acidic residues" evidence="6">
    <location>
        <begin position="1654"/>
        <end position="1666"/>
    </location>
</feature>
<dbReference type="OrthoDB" id="2011702at2759"/>
<keyword evidence="5" id="KW-0539">Nucleus</keyword>
<keyword evidence="3" id="KW-0507">mRNA processing</keyword>
<gene>
    <name evidence="8" type="ORF">AQUCO_00900690v1</name>
</gene>
<feature type="compositionally biased region" description="Basic and acidic residues" evidence="6">
    <location>
        <begin position="1790"/>
        <end position="1808"/>
    </location>
</feature>
<organism evidence="8 9">
    <name type="scientific">Aquilegia coerulea</name>
    <name type="common">Rocky mountain columbine</name>
    <dbReference type="NCBI Taxonomy" id="218851"/>
    <lineage>
        <taxon>Eukaryota</taxon>
        <taxon>Viridiplantae</taxon>
        <taxon>Streptophyta</taxon>
        <taxon>Embryophyta</taxon>
        <taxon>Tracheophyta</taxon>
        <taxon>Spermatophyta</taxon>
        <taxon>Magnoliopsida</taxon>
        <taxon>Ranunculales</taxon>
        <taxon>Ranunculaceae</taxon>
        <taxon>Thalictroideae</taxon>
        <taxon>Aquilegia</taxon>
    </lineage>
</organism>
<dbReference type="InParanoid" id="A0A2G5EEW7"/>
<dbReference type="PANTHER" id="PTHR23185:SF0">
    <property type="entry name" value="PROTEIN VIRILIZER HOMOLOG"/>
    <property type="match status" value="1"/>
</dbReference>